<organism evidence="2 3">
    <name type="scientific">Trichoderma arundinaceum</name>
    <dbReference type="NCBI Taxonomy" id="490622"/>
    <lineage>
        <taxon>Eukaryota</taxon>
        <taxon>Fungi</taxon>
        <taxon>Dikarya</taxon>
        <taxon>Ascomycota</taxon>
        <taxon>Pezizomycotina</taxon>
        <taxon>Sordariomycetes</taxon>
        <taxon>Hypocreomycetidae</taxon>
        <taxon>Hypocreales</taxon>
        <taxon>Hypocreaceae</taxon>
        <taxon>Trichoderma</taxon>
    </lineage>
</organism>
<name>A0A395NF41_TRIAR</name>
<feature type="region of interest" description="Disordered" evidence="1">
    <location>
        <begin position="308"/>
        <end position="355"/>
    </location>
</feature>
<feature type="region of interest" description="Disordered" evidence="1">
    <location>
        <begin position="182"/>
        <end position="252"/>
    </location>
</feature>
<evidence type="ECO:0000313" key="2">
    <source>
        <dbReference type="EMBL" id="RFU74569.1"/>
    </source>
</evidence>
<feature type="region of interest" description="Disordered" evidence="1">
    <location>
        <begin position="264"/>
        <end position="290"/>
    </location>
</feature>
<feature type="compositionally biased region" description="Polar residues" evidence="1">
    <location>
        <begin position="37"/>
        <end position="48"/>
    </location>
</feature>
<dbReference type="OrthoDB" id="2537141at2759"/>
<reference evidence="2 3" key="1">
    <citation type="journal article" date="2018" name="PLoS Pathog.">
        <title>Evolution of structural diversity of trichothecenes, a family of toxins produced by plant pathogenic and entomopathogenic fungi.</title>
        <authorList>
            <person name="Proctor R.H."/>
            <person name="McCormick S.P."/>
            <person name="Kim H.S."/>
            <person name="Cardoza R.E."/>
            <person name="Stanley A.M."/>
            <person name="Lindo L."/>
            <person name="Kelly A."/>
            <person name="Brown D.W."/>
            <person name="Lee T."/>
            <person name="Vaughan M.M."/>
            <person name="Alexander N.J."/>
            <person name="Busman M."/>
            <person name="Gutierrez S."/>
        </authorList>
    </citation>
    <scope>NUCLEOTIDE SEQUENCE [LARGE SCALE GENOMIC DNA]</scope>
    <source>
        <strain evidence="2 3">IBT 40837</strain>
    </source>
</reference>
<proteinExistence type="predicted"/>
<keyword evidence="3" id="KW-1185">Reference proteome</keyword>
<feature type="compositionally biased region" description="Basic and acidic residues" evidence="1">
    <location>
        <begin position="308"/>
        <end position="318"/>
    </location>
</feature>
<feature type="compositionally biased region" description="Basic and acidic residues" evidence="1">
    <location>
        <begin position="223"/>
        <end position="235"/>
    </location>
</feature>
<evidence type="ECO:0000313" key="3">
    <source>
        <dbReference type="Proteomes" id="UP000266272"/>
    </source>
</evidence>
<dbReference type="Proteomes" id="UP000266272">
    <property type="component" value="Unassembled WGS sequence"/>
</dbReference>
<sequence>MADHRYRCSTSRSTAYHQDEGGRPTALPSASNHKRASSQTSLISSWLQHVQPGDNGSLREVSRQPSAVGPKESSWRPNGLPIVHVQPDYDTRRDDSSDLFIRDSPLQSLSASPICYHGRRHQSGPNSDNGKDLDNRKRHCHSKGLISTPPGATLFQDAVFERRPRRKTRQNRYDTVKLKAERIEKDRAKKPSVRVSKKRRLHSSREIMANFKSRAIANPNERITPDENERPEKEQSSNPNAERLERDKRRQDDIELFTNALRRLKADYPPPESPSPHKSRGIPITSGDNFQSIHPAHAAIETIVIEKDSNSDTKHNEDNNGGPPPDDNHTSQSRSVRNHPTTPETCLSDSNTQKERFSLDRNIGQGTEKEYATMQQGLNHAASCQHAQPFSRDAVERPKYEDKGVMVSPWMHQRTEDCKQMNSKHDDYQFRRQTISSRFDLEPQSKDASYSLGVSSAWLFDNADTDYLSHSLHPHVNTTSAPLGYFEPSNSISTQPRDAYSVNWPVQPATPDQVYRLSQEAFQDTNVLSSNTIQVDDIPGESLKDYIERMELEILGTGEPSSHVIDDVLLSVEEIYQSNTVEAPRTHFCDDERYPDDTSRSIQSRGLISTRSLMQRPIRQELGWTSQGYLRREAPAEDPDHEVEPELASFWRPNHMMWY</sequence>
<feature type="compositionally biased region" description="Basic residues" evidence="1">
    <location>
        <begin position="190"/>
        <end position="202"/>
    </location>
</feature>
<comment type="caution">
    <text evidence="2">The sequence shown here is derived from an EMBL/GenBank/DDBJ whole genome shotgun (WGS) entry which is preliminary data.</text>
</comment>
<evidence type="ECO:0000256" key="1">
    <source>
        <dbReference type="SAM" id="MobiDB-lite"/>
    </source>
</evidence>
<dbReference type="AlphaFoldDB" id="A0A395NF41"/>
<protein>
    <submittedName>
        <fullName evidence="2">Uncharacterized protein</fullName>
    </submittedName>
</protein>
<feature type="compositionally biased region" description="Basic and acidic residues" evidence="1">
    <location>
        <begin position="242"/>
        <end position="252"/>
    </location>
</feature>
<feature type="region of interest" description="Disordered" evidence="1">
    <location>
        <begin position="116"/>
        <end position="151"/>
    </location>
</feature>
<feature type="compositionally biased region" description="Polar residues" evidence="1">
    <location>
        <begin position="330"/>
        <end position="351"/>
    </location>
</feature>
<gene>
    <name evidence="2" type="ORF">TARUN_7674</name>
</gene>
<feature type="region of interest" description="Disordered" evidence="1">
    <location>
        <begin position="1"/>
        <end position="97"/>
    </location>
</feature>
<dbReference type="EMBL" id="PXOA01000521">
    <property type="protein sequence ID" value="RFU74569.1"/>
    <property type="molecule type" value="Genomic_DNA"/>
</dbReference>
<feature type="compositionally biased region" description="Basic and acidic residues" evidence="1">
    <location>
        <begin position="87"/>
        <end position="96"/>
    </location>
</feature>
<accession>A0A395NF41</accession>
<dbReference type="STRING" id="490622.A0A395NF41"/>